<keyword evidence="2" id="KW-1185">Reference proteome</keyword>
<evidence type="ECO:0000313" key="2">
    <source>
        <dbReference type="Proteomes" id="UP001303647"/>
    </source>
</evidence>
<name>A0AAN7CP89_9PEZI</name>
<sequence length="318" mass="36750">MKLFPYRSTGAAQTTRVPILGRNPGQPCFHFFISFLKLSVHAESSSASCNIILRWVHSNQSFVIVSGLYSKQLHLGLYDQFHYQLFQRGMHKDWQSIGSATFRKCAGGDSGEGDSTGLPNPECMGMDDWPTLVVEAGYSKSLNRLRDDMRWWFSASNHDVKIVILAKYDHRRRCILLERWEEQEWHPQGVITRSRAAAQQQDRLAPILRQLITITRNETTNPASYSVNKGALVLGFRLLFLRDPGPGEGDFVISVQELQEYAEWVWHHVRDETKQLEKVFLTETRILEMHHRYSLDSARFRKLVEKDRMPCLDGCKHN</sequence>
<dbReference type="Proteomes" id="UP001303647">
    <property type="component" value="Unassembled WGS sequence"/>
</dbReference>
<gene>
    <name evidence="1" type="ORF">C7999DRAFT_17007</name>
</gene>
<organism evidence="1 2">
    <name type="scientific">Corynascus novoguineensis</name>
    <dbReference type="NCBI Taxonomy" id="1126955"/>
    <lineage>
        <taxon>Eukaryota</taxon>
        <taxon>Fungi</taxon>
        <taxon>Dikarya</taxon>
        <taxon>Ascomycota</taxon>
        <taxon>Pezizomycotina</taxon>
        <taxon>Sordariomycetes</taxon>
        <taxon>Sordariomycetidae</taxon>
        <taxon>Sordariales</taxon>
        <taxon>Chaetomiaceae</taxon>
        <taxon>Corynascus</taxon>
    </lineage>
</organism>
<protein>
    <submittedName>
        <fullName evidence="1">Uncharacterized protein</fullName>
    </submittedName>
</protein>
<reference evidence="1" key="2">
    <citation type="submission" date="2023-05" db="EMBL/GenBank/DDBJ databases">
        <authorList>
            <consortium name="Lawrence Berkeley National Laboratory"/>
            <person name="Steindorff A."/>
            <person name="Hensen N."/>
            <person name="Bonometti L."/>
            <person name="Westerberg I."/>
            <person name="Brannstrom I.O."/>
            <person name="Guillou S."/>
            <person name="Cros-Aarteil S."/>
            <person name="Calhoun S."/>
            <person name="Haridas S."/>
            <person name="Kuo A."/>
            <person name="Mondo S."/>
            <person name="Pangilinan J."/>
            <person name="Riley R."/>
            <person name="Labutti K."/>
            <person name="Andreopoulos B."/>
            <person name="Lipzen A."/>
            <person name="Chen C."/>
            <person name="Yanf M."/>
            <person name="Daum C."/>
            <person name="Ng V."/>
            <person name="Clum A."/>
            <person name="Ohm R."/>
            <person name="Martin F."/>
            <person name="Silar P."/>
            <person name="Natvig D."/>
            <person name="Lalanne C."/>
            <person name="Gautier V."/>
            <person name="Ament-Velasquez S.L."/>
            <person name="Kruys A."/>
            <person name="Hutchinson M.I."/>
            <person name="Powell A.J."/>
            <person name="Barry K."/>
            <person name="Miller A.N."/>
            <person name="Grigoriev I.V."/>
            <person name="Debuchy R."/>
            <person name="Gladieux P."/>
            <person name="Thoren M.H."/>
            <person name="Johannesson H."/>
        </authorList>
    </citation>
    <scope>NUCLEOTIDE SEQUENCE</scope>
    <source>
        <strain evidence="1">CBS 359.72</strain>
    </source>
</reference>
<comment type="caution">
    <text evidence="1">The sequence shown here is derived from an EMBL/GenBank/DDBJ whole genome shotgun (WGS) entry which is preliminary data.</text>
</comment>
<evidence type="ECO:0000313" key="1">
    <source>
        <dbReference type="EMBL" id="KAK4244747.1"/>
    </source>
</evidence>
<dbReference type="EMBL" id="MU857725">
    <property type="protein sequence ID" value="KAK4244747.1"/>
    <property type="molecule type" value="Genomic_DNA"/>
</dbReference>
<reference evidence="1" key="1">
    <citation type="journal article" date="2023" name="Mol. Phylogenet. Evol.">
        <title>Genome-scale phylogeny and comparative genomics of the fungal order Sordariales.</title>
        <authorList>
            <person name="Hensen N."/>
            <person name="Bonometti L."/>
            <person name="Westerberg I."/>
            <person name="Brannstrom I.O."/>
            <person name="Guillou S."/>
            <person name="Cros-Aarteil S."/>
            <person name="Calhoun S."/>
            <person name="Haridas S."/>
            <person name="Kuo A."/>
            <person name="Mondo S."/>
            <person name="Pangilinan J."/>
            <person name="Riley R."/>
            <person name="LaButti K."/>
            <person name="Andreopoulos B."/>
            <person name="Lipzen A."/>
            <person name="Chen C."/>
            <person name="Yan M."/>
            <person name="Daum C."/>
            <person name="Ng V."/>
            <person name="Clum A."/>
            <person name="Steindorff A."/>
            <person name="Ohm R.A."/>
            <person name="Martin F."/>
            <person name="Silar P."/>
            <person name="Natvig D.O."/>
            <person name="Lalanne C."/>
            <person name="Gautier V."/>
            <person name="Ament-Velasquez S.L."/>
            <person name="Kruys A."/>
            <person name="Hutchinson M.I."/>
            <person name="Powell A.J."/>
            <person name="Barry K."/>
            <person name="Miller A.N."/>
            <person name="Grigoriev I.V."/>
            <person name="Debuchy R."/>
            <person name="Gladieux P."/>
            <person name="Hiltunen Thoren M."/>
            <person name="Johannesson H."/>
        </authorList>
    </citation>
    <scope>NUCLEOTIDE SEQUENCE</scope>
    <source>
        <strain evidence="1">CBS 359.72</strain>
    </source>
</reference>
<dbReference type="AlphaFoldDB" id="A0AAN7CP89"/>
<proteinExistence type="predicted"/>
<accession>A0AAN7CP89</accession>